<organism evidence="2 3">
    <name type="scientific">Methylocystis heyeri</name>
    <dbReference type="NCBI Taxonomy" id="391905"/>
    <lineage>
        <taxon>Bacteria</taxon>
        <taxon>Pseudomonadati</taxon>
        <taxon>Pseudomonadota</taxon>
        <taxon>Alphaproteobacteria</taxon>
        <taxon>Hyphomicrobiales</taxon>
        <taxon>Methylocystaceae</taxon>
        <taxon>Methylocystis</taxon>
    </lineage>
</organism>
<gene>
    <name evidence="2" type="ORF">H2LOC_006935</name>
</gene>
<name>A0A6B8KGA2_9HYPH</name>
<reference evidence="2 3" key="1">
    <citation type="submission" date="2019-11" db="EMBL/GenBank/DDBJ databases">
        <title>The genome sequence of Methylocystis heyeri.</title>
        <authorList>
            <person name="Oshkin I.Y."/>
            <person name="Miroshnikov K."/>
            <person name="Dedysh S.N."/>
        </authorList>
    </citation>
    <scope>NUCLEOTIDE SEQUENCE [LARGE SCALE GENOMIC DNA]</scope>
    <source>
        <strain evidence="2 3">H2</strain>
    </source>
</reference>
<feature type="region of interest" description="Disordered" evidence="1">
    <location>
        <begin position="49"/>
        <end position="71"/>
    </location>
</feature>
<keyword evidence="3" id="KW-1185">Reference proteome</keyword>
<dbReference type="Proteomes" id="UP000309061">
    <property type="component" value="Chromosome"/>
</dbReference>
<protein>
    <recommendedName>
        <fullName evidence="4">DUF2946 domain-containing protein</fullName>
    </recommendedName>
</protein>
<feature type="compositionally biased region" description="Basic and acidic residues" evidence="1">
    <location>
        <begin position="51"/>
        <end position="63"/>
    </location>
</feature>
<sequence>MPELIAQKTRIVIALFAVALYAFGALLGPAAASGFDHAPQSSCHLAMQQDGHAEAGAHHDGKDGATAPHGAFGHGGPDCHFSCSIAVIAGAAPALAQPDYSALSFVASAVTADDFRPEQLSPPPKTLA</sequence>
<evidence type="ECO:0000256" key="1">
    <source>
        <dbReference type="SAM" id="MobiDB-lite"/>
    </source>
</evidence>
<dbReference type="EMBL" id="CP046052">
    <property type="protein sequence ID" value="QGM45450.1"/>
    <property type="molecule type" value="Genomic_DNA"/>
</dbReference>
<evidence type="ECO:0000313" key="2">
    <source>
        <dbReference type="EMBL" id="QGM45450.1"/>
    </source>
</evidence>
<evidence type="ECO:0008006" key="4">
    <source>
        <dbReference type="Google" id="ProtNLM"/>
    </source>
</evidence>
<proteinExistence type="predicted"/>
<accession>A0A6B8KGA2</accession>
<dbReference type="RefSeq" id="WP_136495733.1">
    <property type="nucleotide sequence ID" value="NZ_CP046052.1"/>
</dbReference>
<evidence type="ECO:0000313" key="3">
    <source>
        <dbReference type="Proteomes" id="UP000309061"/>
    </source>
</evidence>
<dbReference type="KEGG" id="mhey:H2LOC_006935"/>
<dbReference type="AlphaFoldDB" id="A0A6B8KGA2"/>